<dbReference type="InterPro" id="IPR029479">
    <property type="entry name" value="Nitroreductase"/>
</dbReference>
<name>A0A8J6NEM1_9BACT</name>
<keyword evidence="4" id="KW-0560">Oxidoreductase</keyword>
<dbReference type="GO" id="GO:0046872">
    <property type="term" value="F:metal ion binding"/>
    <property type="evidence" value="ECO:0007669"/>
    <property type="project" value="UniProtKB-KW"/>
</dbReference>
<dbReference type="EMBL" id="JACNJZ010000089">
    <property type="protein sequence ID" value="MBC8317428.1"/>
    <property type="molecule type" value="Genomic_DNA"/>
</dbReference>
<keyword evidence="5" id="KW-0408">Iron</keyword>
<dbReference type="GO" id="GO:0016491">
    <property type="term" value="F:oxidoreductase activity"/>
    <property type="evidence" value="ECO:0007669"/>
    <property type="project" value="UniProtKB-KW"/>
</dbReference>
<dbReference type="SUPFAM" id="SSF55469">
    <property type="entry name" value="FMN-dependent nitroreductase-like"/>
    <property type="match status" value="1"/>
</dbReference>
<evidence type="ECO:0000313" key="9">
    <source>
        <dbReference type="Proteomes" id="UP000614424"/>
    </source>
</evidence>
<feature type="domain" description="4Fe-4S ferredoxin-type" evidence="7">
    <location>
        <begin position="35"/>
        <end position="63"/>
    </location>
</feature>
<dbReference type="Gene3D" id="3.30.70.20">
    <property type="match status" value="1"/>
</dbReference>
<protein>
    <submittedName>
        <fullName evidence="8">Nitroreductase family protein</fullName>
    </submittedName>
</protein>
<accession>A0A8J6NEM1</accession>
<evidence type="ECO:0000256" key="6">
    <source>
        <dbReference type="ARBA" id="ARBA00023014"/>
    </source>
</evidence>
<keyword evidence="2" id="KW-0288">FMN</keyword>
<proteinExistence type="predicted"/>
<gene>
    <name evidence="8" type="ORF">H8E41_05945</name>
</gene>
<evidence type="ECO:0000259" key="7">
    <source>
        <dbReference type="PROSITE" id="PS51379"/>
    </source>
</evidence>
<sequence>MPPIDNVTIDIKKCTGCGFCVRVCPDNVFFLSEEKAHIIGEKCIQCGHCIAVCPEEAIISNVFGNALEFTTFTENMRWLPHGKSDIAELVQLLRSRRSCRNYTSKPVARNILEDLVKIGTTAPSGTNSQAWSFTILPTRKQVVSLGDKVASFFRELNRKAANPLLRLLARFFLGDSLGKYYRRYYASISQGLKEWEKEGKDRLFHGATAVILVGSGAEASCPAEDAMLATQNILIAAHAMGLGTCLIGFAVEAIRRDDNLKRFLSLPASNTTYSVIAIGYPAEKYRQVTGRKKIIPLYPEL</sequence>
<feature type="domain" description="4Fe-4S ferredoxin-type" evidence="7">
    <location>
        <begin position="5"/>
        <end position="34"/>
    </location>
</feature>
<keyword evidence="6" id="KW-0411">Iron-sulfur</keyword>
<dbReference type="InterPro" id="IPR017896">
    <property type="entry name" value="4Fe4S_Fe-S-bd"/>
</dbReference>
<comment type="caution">
    <text evidence="8">The sequence shown here is derived from an EMBL/GenBank/DDBJ whole genome shotgun (WGS) entry which is preliminary data.</text>
</comment>
<dbReference type="PROSITE" id="PS51379">
    <property type="entry name" value="4FE4S_FER_2"/>
    <property type="match status" value="2"/>
</dbReference>
<dbReference type="InterPro" id="IPR050627">
    <property type="entry name" value="Nitroreductase/BluB"/>
</dbReference>
<evidence type="ECO:0000256" key="4">
    <source>
        <dbReference type="ARBA" id="ARBA00023002"/>
    </source>
</evidence>
<evidence type="ECO:0000256" key="5">
    <source>
        <dbReference type="ARBA" id="ARBA00023004"/>
    </source>
</evidence>
<dbReference type="Gene3D" id="3.40.109.10">
    <property type="entry name" value="NADH Oxidase"/>
    <property type="match status" value="1"/>
</dbReference>
<dbReference type="AlphaFoldDB" id="A0A8J6NEM1"/>
<dbReference type="GO" id="GO:0051536">
    <property type="term" value="F:iron-sulfur cluster binding"/>
    <property type="evidence" value="ECO:0007669"/>
    <property type="project" value="UniProtKB-KW"/>
</dbReference>
<keyword evidence="3" id="KW-0479">Metal-binding</keyword>
<evidence type="ECO:0000256" key="2">
    <source>
        <dbReference type="ARBA" id="ARBA00022643"/>
    </source>
</evidence>
<dbReference type="Pfam" id="PF12838">
    <property type="entry name" value="Fer4_7"/>
    <property type="match status" value="1"/>
</dbReference>
<evidence type="ECO:0000256" key="3">
    <source>
        <dbReference type="ARBA" id="ARBA00022723"/>
    </source>
</evidence>
<dbReference type="Proteomes" id="UP000614424">
    <property type="component" value="Unassembled WGS sequence"/>
</dbReference>
<evidence type="ECO:0000313" key="8">
    <source>
        <dbReference type="EMBL" id="MBC8317428.1"/>
    </source>
</evidence>
<evidence type="ECO:0000256" key="1">
    <source>
        <dbReference type="ARBA" id="ARBA00022630"/>
    </source>
</evidence>
<organism evidence="8 9">
    <name type="scientific">Candidatus Desulfobia pelagia</name>
    <dbReference type="NCBI Taxonomy" id="2841692"/>
    <lineage>
        <taxon>Bacteria</taxon>
        <taxon>Pseudomonadati</taxon>
        <taxon>Thermodesulfobacteriota</taxon>
        <taxon>Desulfobulbia</taxon>
        <taxon>Desulfobulbales</taxon>
        <taxon>Desulfobulbaceae</taxon>
        <taxon>Candidatus Desulfobia</taxon>
    </lineage>
</organism>
<dbReference type="PROSITE" id="PS00198">
    <property type="entry name" value="4FE4S_FER_1"/>
    <property type="match status" value="2"/>
</dbReference>
<dbReference type="PANTHER" id="PTHR23026">
    <property type="entry name" value="NADPH NITROREDUCTASE"/>
    <property type="match status" value="1"/>
</dbReference>
<dbReference type="InterPro" id="IPR000415">
    <property type="entry name" value="Nitroreductase-like"/>
</dbReference>
<dbReference type="InterPro" id="IPR017900">
    <property type="entry name" value="4Fe4S_Fe_S_CS"/>
</dbReference>
<dbReference type="SUPFAM" id="SSF54862">
    <property type="entry name" value="4Fe-4S ferredoxins"/>
    <property type="match status" value="1"/>
</dbReference>
<keyword evidence="1" id="KW-0285">Flavoprotein</keyword>
<reference evidence="8 9" key="1">
    <citation type="submission" date="2020-08" db="EMBL/GenBank/DDBJ databases">
        <title>Bridging the membrane lipid divide: bacteria of the FCB group superphylum have the potential to synthesize archaeal ether lipids.</title>
        <authorList>
            <person name="Villanueva L."/>
            <person name="Von Meijenfeldt F.A.B."/>
            <person name="Westbye A.B."/>
            <person name="Yadav S."/>
            <person name="Hopmans E.C."/>
            <person name="Dutilh B.E."/>
            <person name="Sinninghe Damste J.S."/>
        </authorList>
    </citation>
    <scope>NUCLEOTIDE SEQUENCE [LARGE SCALE GENOMIC DNA]</scope>
    <source>
        <strain evidence="8">NIOZ-UU47</strain>
    </source>
</reference>
<dbReference type="PANTHER" id="PTHR23026:SF90">
    <property type="entry name" value="IODOTYROSINE DEIODINASE 1"/>
    <property type="match status" value="1"/>
</dbReference>
<dbReference type="Pfam" id="PF00881">
    <property type="entry name" value="Nitroreductase"/>
    <property type="match status" value="1"/>
</dbReference>